<dbReference type="Pfam" id="PF02699">
    <property type="entry name" value="YajC"/>
    <property type="match status" value="1"/>
</dbReference>
<dbReference type="SMART" id="SM01323">
    <property type="entry name" value="YajC"/>
    <property type="match status" value="1"/>
</dbReference>
<keyword evidence="8" id="KW-0811">Translocation</keyword>
<dbReference type="GO" id="GO:0005886">
    <property type="term" value="C:plasma membrane"/>
    <property type="evidence" value="ECO:0007669"/>
    <property type="project" value="UniProtKB-SubCell"/>
</dbReference>
<evidence type="ECO:0000256" key="6">
    <source>
        <dbReference type="ARBA" id="ARBA00022927"/>
    </source>
</evidence>
<dbReference type="RefSeq" id="WP_249315133.1">
    <property type="nucleotide sequence ID" value="NZ_JACRSR010000001.1"/>
</dbReference>
<dbReference type="PANTHER" id="PTHR33909:SF1">
    <property type="entry name" value="SEC TRANSLOCON ACCESSORY COMPLEX SUBUNIT YAJC"/>
    <property type="match status" value="1"/>
</dbReference>
<dbReference type="NCBIfam" id="TIGR00739">
    <property type="entry name" value="yajC"/>
    <property type="match status" value="1"/>
</dbReference>
<organism evidence="11 12">
    <name type="scientific">Gehongia tenuis</name>
    <dbReference type="NCBI Taxonomy" id="2763655"/>
    <lineage>
        <taxon>Bacteria</taxon>
        <taxon>Bacillati</taxon>
        <taxon>Bacillota</taxon>
        <taxon>Clostridia</taxon>
        <taxon>Christensenellales</taxon>
        <taxon>Christensenellaceae</taxon>
        <taxon>Gehongia</taxon>
    </lineage>
</organism>
<reference evidence="11" key="1">
    <citation type="submission" date="2020-08" db="EMBL/GenBank/DDBJ databases">
        <title>Genome public.</title>
        <authorList>
            <person name="Liu C."/>
            <person name="Sun Q."/>
        </authorList>
    </citation>
    <scope>NUCLEOTIDE SEQUENCE</scope>
    <source>
        <strain evidence="11">NSJ-53</strain>
    </source>
</reference>
<evidence type="ECO:0000313" key="12">
    <source>
        <dbReference type="Proteomes" id="UP000623172"/>
    </source>
</evidence>
<comment type="subcellular location">
    <subcellularLocation>
        <location evidence="1">Cell membrane</location>
        <topology evidence="1">Single-pass membrane protein</topology>
    </subcellularLocation>
</comment>
<evidence type="ECO:0000256" key="3">
    <source>
        <dbReference type="ARBA" id="ARBA00022448"/>
    </source>
</evidence>
<evidence type="ECO:0000256" key="4">
    <source>
        <dbReference type="ARBA" id="ARBA00022475"/>
    </source>
</evidence>
<dbReference type="AlphaFoldDB" id="A0A926D291"/>
<dbReference type="GO" id="GO:0015031">
    <property type="term" value="P:protein transport"/>
    <property type="evidence" value="ECO:0007669"/>
    <property type="project" value="UniProtKB-KW"/>
</dbReference>
<proteinExistence type="inferred from homology"/>
<comment type="similarity">
    <text evidence="2">Belongs to the YajC family.</text>
</comment>
<feature type="transmembrane region" description="Helical" evidence="10">
    <location>
        <begin position="6"/>
        <end position="28"/>
    </location>
</feature>
<evidence type="ECO:0000313" key="11">
    <source>
        <dbReference type="EMBL" id="MBC8531070.1"/>
    </source>
</evidence>
<dbReference type="Proteomes" id="UP000623172">
    <property type="component" value="Unassembled WGS sequence"/>
</dbReference>
<protein>
    <submittedName>
        <fullName evidence="11">Preprotein translocase subunit YajC</fullName>
    </submittedName>
</protein>
<keyword evidence="4" id="KW-1003">Cell membrane</keyword>
<gene>
    <name evidence="11" type="primary">yajC</name>
    <name evidence="11" type="ORF">H8696_04320</name>
</gene>
<evidence type="ECO:0000256" key="9">
    <source>
        <dbReference type="ARBA" id="ARBA00023136"/>
    </source>
</evidence>
<accession>A0A926D291</accession>
<keyword evidence="7 10" id="KW-1133">Transmembrane helix</keyword>
<dbReference type="PANTHER" id="PTHR33909">
    <property type="entry name" value="SEC TRANSLOCON ACCESSORY COMPLEX SUBUNIT YAJC"/>
    <property type="match status" value="1"/>
</dbReference>
<evidence type="ECO:0000256" key="8">
    <source>
        <dbReference type="ARBA" id="ARBA00023010"/>
    </source>
</evidence>
<evidence type="ECO:0000256" key="10">
    <source>
        <dbReference type="SAM" id="Phobius"/>
    </source>
</evidence>
<evidence type="ECO:0000256" key="5">
    <source>
        <dbReference type="ARBA" id="ARBA00022692"/>
    </source>
</evidence>
<evidence type="ECO:0000256" key="2">
    <source>
        <dbReference type="ARBA" id="ARBA00006742"/>
    </source>
</evidence>
<dbReference type="EMBL" id="JACRSR010000001">
    <property type="protein sequence ID" value="MBC8531070.1"/>
    <property type="molecule type" value="Genomic_DNA"/>
</dbReference>
<dbReference type="InterPro" id="IPR003849">
    <property type="entry name" value="Preprotein_translocase_YajC"/>
</dbReference>
<keyword evidence="9 10" id="KW-0472">Membrane</keyword>
<evidence type="ECO:0000256" key="7">
    <source>
        <dbReference type="ARBA" id="ARBA00022989"/>
    </source>
</evidence>
<comment type="caution">
    <text evidence="11">The sequence shown here is derived from an EMBL/GenBank/DDBJ whole genome shotgun (WGS) entry which is preliminary data.</text>
</comment>
<evidence type="ECO:0000256" key="1">
    <source>
        <dbReference type="ARBA" id="ARBA00004162"/>
    </source>
</evidence>
<dbReference type="PRINTS" id="PR01853">
    <property type="entry name" value="YAJCTRNLCASE"/>
</dbReference>
<keyword evidence="3" id="KW-0813">Transport</keyword>
<sequence length="109" mass="12106">MGTEAGGGSLVSMLIMIGLMIVLFYFMLIRPQNKRQKQVRNMLDNLAVGDRVMTIGRIYGRITKINDNVITLEVGPDKVALVIDREGIAKVEDSEVENDMKDAPPVDDK</sequence>
<keyword evidence="5 10" id="KW-0812">Transmembrane</keyword>
<keyword evidence="12" id="KW-1185">Reference proteome</keyword>
<keyword evidence="6" id="KW-0653">Protein transport</keyword>
<name>A0A926D291_9FIRM</name>